<proteinExistence type="predicted"/>
<dbReference type="PROSITE" id="PS51186">
    <property type="entry name" value="GNAT"/>
    <property type="match status" value="1"/>
</dbReference>
<dbReference type="InterPro" id="IPR000182">
    <property type="entry name" value="GNAT_dom"/>
</dbReference>
<dbReference type="PANTHER" id="PTHR42919">
    <property type="entry name" value="N-ALPHA-ACETYLTRANSFERASE"/>
    <property type="match status" value="1"/>
</dbReference>
<dbReference type="Pfam" id="PF00583">
    <property type="entry name" value="Acetyltransf_1"/>
    <property type="match status" value="1"/>
</dbReference>
<evidence type="ECO:0000256" key="2">
    <source>
        <dbReference type="ARBA" id="ARBA00023315"/>
    </source>
</evidence>
<keyword evidence="2" id="KW-0012">Acyltransferase</keyword>
<protein>
    <recommendedName>
        <fullName evidence="3">N-acetyltransferase domain-containing protein</fullName>
    </recommendedName>
</protein>
<evidence type="ECO:0000256" key="1">
    <source>
        <dbReference type="ARBA" id="ARBA00022679"/>
    </source>
</evidence>
<dbReference type="AlphaFoldDB" id="A0A381UBM4"/>
<dbReference type="EMBL" id="UINC01006125">
    <property type="protein sequence ID" value="SVA25642.1"/>
    <property type="molecule type" value="Genomic_DNA"/>
</dbReference>
<dbReference type="Gene3D" id="3.40.630.30">
    <property type="match status" value="1"/>
</dbReference>
<evidence type="ECO:0000259" key="3">
    <source>
        <dbReference type="PROSITE" id="PS51186"/>
    </source>
</evidence>
<sequence>MGYAMARYNGCEVHLLNLVVDTPFRSKGCGWKLLKHFLKNIPPKTSVFLEVKEGNFPAINLYQKAGFQQIAIRKNYYGDGKNAVIMKKIKY</sequence>
<dbReference type="PANTHER" id="PTHR42919:SF8">
    <property type="entry name" value="N-ALPHA-ACETYLTRANSFERASE 50"/>
    <property type="match status" value="1"/>
</dbReference>
<gene>
    <name evidence="4" type="ORF">METZ01_LOCUS78496</name>
</gene>
<dbReference type="InterPro" id="IPR051556">
    <property type="entry name" value="N-term/lysine_N-AcTrnsfr"/>
</dbReference>
<name>A0A381UBM4_9ZZZZ</name>
<dbReference type="InterPro" id="IPR016181">
    <property type="entry name" value="Acyl_CoA_acyltransferase"/>
</dbReference>
<keyword evidence="1" id="KW-0808">Transferase</keyword>
<accession>A0A381UBM4</accession>
<feature type="domain" description="N-acetyltransferase" evidence="3">
    <location>
        <begin position="1"/>
        <end position="91"/>
    </location>
</feature>
<evidence type="ECO:0000313" key="4">
    <source>
        <dbReference type="EMBL" id="SVA25642.1"/>
    </source>
</evidence>
<dbReference type="GO" id="GO:0016747">
    <property type="term" value="F:acyltransferase activity, transferring groups other than amino-acyl groups"/>
    <property type="evidence" value="ECO:0007669"/>
    <property type="project" value="InterPro"/>
</dbReference>
<organism evidence="4">
    <name type="scientific">marine metagenome</name>
    <dbReference type="NCBI Taxonomy" id="408172"/>
    <lineage>
        <taxon>unclassified sequences</taxon>
        <taxon>metagenomes</taxon>
        <taxon>ecological metagenomes</taxon>
    </lineage>
</organism>
<dbReference type="SUPFAM" id="SSF55729">
    <property type="entry name" value="Acyl-CoA N-acyltransferases (Nat)"/>
    <property type="match status" value="1"/>
</dbReference>
<reference evidence="4" key="1">
    <citation type="submission" date="2018-05" db="EMBL/GenBank/DDBJ databases">
        <authorList>
            <person name="Lanie J.A."/>
            <person name="Ng W.-L."/>
            <person name="Kazmierczak K.M."/>
            <person name="Andrzejewski T.M."/>
            <person name="Davidsen T.M."/>
            <person name="Wayne K.J."/>
            <person name="Tettelin H."/>
            <person name="Glass J.I."/>
            <person name="Rusch D."/>
            <person name="Podicherti R."/>
            <person name="Tsui H.-C.T."/>
            <person name="Winkler M.E."/>
        </authorList>
    </citation>
    <scope>NUCLEOTIDE SEQUENCE</scope>
</reference>